<feature type="region of interest" description="Disordered" evidence="1">
    <location>
        <begin position="1139"/>
        <end position="1218"/>
    </location>
</feature>
<organism evidence="3 4">
    <name type="scientific">Edaphochlamys debaryana</name>
    <dbReference type="NCBI Taxonomy" id="47281"/>
    <lineage>
        <taxon>Eukaryota</taxon>
        <taxon>Viridiplantae</taxon>
        <taxon>Chlorophyta</taxon>
        <taxon>core chlorophytes</taxon>
        <taxon>Chlorophyceae</taxon>
        <taxon>CS clade</taxon>
        <taxon>Chlamydomonadales</taxon>
        <taxon>Chlamydomonadales incertae sedis</taxon>
        <taxon>Edaphochlamys</taxon>
    </lineage>
</organism>
<feature type="compositionally biased region" description="Gly residues" evidence="1">
    <location>
        <begin position="780"/>
        <end position="792"/>
    </location>
</feature>
<name>A0A835XTA6_9CHLO</name>
<dbReference type="EMBL" id="JAEHOE010000075">
    <property type="protein sequence ID" value="KAG2489277.1"/>
    <property type="molecule type" value="Genomic_DNA"/>
</dbReference>
<dbReference type="AlphaFoldDB" id="A0A835XTA6"/>
<dbReference type="CDD" id="cd20071">
    <property type="entry name" value="SET_SMYD"/>
    <property type="match status" value="1"/>
</dbReference>
<dbReference type="PROSITE" id="PS50280">
    <property type="entry name" value="SET"/>
    <property type="match status" value="1"/>
</dbReference>
<dbReference type="SUPFAM" id="SSF82199">
    <property type="entry name" value="SET domain"/>
    <property type="match status" value="1"/>
</dbReference>
<dbReference type="Pfam" id="PF00856">
    <property type="entry name" value="SET"/>
    <property type="match status" value="1"/>
</dbReference>
<feature type="compositionally biased region" description="Low complexity" evidence="1">
    <location>
        <begin position="866"/>
        <end position="887"/>
    </location>
</feature>
<feature type="compositionally biased region" description="Low complexity" evidence="1">
    <location>
        <begin position="157"/>
        <end position="217"/>
    </location>
</feature>
<feature type="region of interest" description="Disordered" evidence="1">
    <location>
        <begin position="750"/>
        <end position="769"/>
    </location>
</feature>
<dbReference type="InterPro" id="IPR053209">
    <property type="entry name" value="Gramillin-biosynth_MTr"/>
</dbReference>
<gene>
    <name evidence="3" type="ORF">HYH03_012297</name>
</gene>
<protein>
    <recommendedName>
        <fullName evidence="2">SET domain-containing protein</fullName>
    </recommendedName>
</protein>
<feature type="compositionally biased region" description="Low complexity" evidence="1">
    <location>
        <begin position="272"/>
        <end position="294"/>
    </location>
</feature>
<dbReference type="OrthoDB" id="552549at2759"/>
<feature type="compositionally biased region" description="Gly residues" evidence="1">
    <location>
        <begin position="112"/>
        <end position="124"/>
    </location>
</feature>
<feature type="domain" description="SET" evidence="2">
    <location>
        <begin position="408"/>
        <end position="621"/>
    </location>
</feature>
<dbReference type="InterPro" id="IPR046341">
    <property type="entry name" value="SET_dom_sf"/>
</dbReference>
<evidence type="ECO:0000313" key="3">
    <source>
        <dbReference type="EMBL" id="KAG2489277.1"/>
    </source>
</evidence>
<feature type="compositionally biased region" description="Pro residues" evidence="1">
    <location>
        <begin position="90"/>
        <end position="101"/>
    </location>
</feature>
<feature type="region of interest" description="Disordered" evidence="1">
    <location>
        <begin position="853"/>
        <end position="887"/>
    </location>
</feature>
<feature type="compositionally biased region" description="Basic and acidic residues" evidence="1">
    <location>
        <begin position="321"/>
        <end position="332"/>
    </location>
</feature>
<dbReference type="InterPro" id="IPR001214">
    <property type="entry name" value="SET_dom"/>
</dbReference>
<feature type="region of interest" description="Disordered" evidence="1">
    <location>
        <begin position="1"/>
        <end position="372"/>
    </location>
</feature>
<proteinExistence type="predicted"/>
<keyword evidence="4" id="KW-1185">Reference proteome</keyword>
<reference evidence="3" key="1">
    <citation type="journal article" date="2020" name="bioRxiv">
        <title>Comparative genomics of Chlamydomonas.</title>
        <authorList>
            <person name="Craig R.J."/>
            <person name="Hasan A.R."/>
            <person name="Ness R.W."/>
            <person name="Keightley P.D."/>
        </authorList>
    </citation>
    <scope>NUCLEOTIDE SEQUENCE</scope>
    <source>
        <strain evidence="3">CCAP 11/70</strain>
    </source>
</reference>
<feature type="region of interest" description="Disordered" evidence="1">
    <location>
        <begin position="780"/>
        <end position="809"/>
    </location>
</feature>
<accession>A0A835XTA6</accession>
<feature type="compositionally biased region" description="Low complexity" evidence="1">
    <location>
        <begin position="231"/>
        <end position="258"/>
    </location>
</feature>
<dbReference type="PANTHER" id="PTHR47643:SF2">
    <property type="entry name" value="TPR DOMAIN PROTEIN (AFU_ORTHOLOGUE AFUA_5G12710)"/>
    <property type="match status" value="1"/>
</dbReference>
<dbReference type="Gene3D" id="2.170.270.10">
    <property type="entry name" value="SET domain"/>
    <property type="match status" value="1"/>
</dbReference>
<evidence type="ECO:0000313" key="4">
    <source>
        <dbReference type="Proteomes" id="UP000612055"/>
    </source>
</evidence>
<evidence type="ECO:0000256" key="1">
    <source>
        <dbReference type="SAM" id="MobiDB-lite"/>
    </source>
</evidence>
<feature type="compositionally biased region" description="Low complexity" evidence="1">
    <location>
        <begin position="102"/>
        <end position="111"/>
    </location>
</feature>
<dbReference type="PANTHER" id="PTHR47643">
    <property type="entry name" value="TPR DOMAIN PROTEIN (AFU_ORTHOLOGUE AFUA_5G12710)"/>
    <property type="match status" value="1"/>
</dbReference>
<feature type="compositionally biased region" description="Pro residues" evidence="1">
    <location>
        <begin position="259"/>
        <end position="271"/>
    </location>
</feature>
<dbReference type="Proteomes" id="UP000612055">
    <property type="component" value="Unassembled WGS sequence"/>
</dbReference>
<sequence length="1218" mass="119056">MQLYSRGPARPAGGDLPPAAPSGRVAAPRHAQAAERTPSSACRATLRPSAQPGGPGEGERSPGQAAGGPGATTGWGASLASRGRRAAARPSPPPPSAPPPVEAVEGVPTAPGGDGHGAEGGAGSAAGPVVRVDPLPSGPSARPSKPPLVFKRPPAPASAATAAAATSAAASAAKALAARRAAAAAAAATGGAAPAPGTAAPAAPSGGPEGPGSRPASLAALRLGLGDVPRRSASLRAAPAAGPGARPRAGPPSASAPPARAPAPPSKPSNPSPSSSKPSKPAPSSDDPLPLAASFKAVMGLTRGRGAEEGEGGEDVVDYTWRPDPELDRVEGGEEEGQGEGAGAEGRGKEVKRRPLAVQSEEEKDQEQRALAAAAETAVRRWYAATAGAGARAAGGRAAPPRLPAYTGPIRVDRLEGRGWGLVALAPLAPGQLLALSPPALLQRGEPGRLPEFPPLVDEALRLLRAADGVEAAGQGQAQGTAAVRDAVEGRALASLWTGARRPPAQAPPDLASWRGAQALRLGGGRAAPASGAAGSGSAPWPPSRLLALLRLNLVAADTQDGAAAAARSEPLASAAGVWPELALCNHGCAPNAVAVLLGETMALRAVRPIPAGGEVLLSWLPPDGGLAPLAERRGALRAMYGFRCRCSRCYLEASTALATPFAFADAERASEGALEAVEMALATGDLRALEAALVPLGGAVGDLAAAVGALGEGEDLTGGREAALAQAISAGRVPPSMAGSAVVGAAVGAGGGGEEAGDEGARGGMTESAREAARLLSGEGAGAGAGAGAGPAGPRLSAPPPPPDRPTAEAWLLGAMQGLTQQLVEALAIRAAWLGVDLGPGWHWPPLGARAVAEGSEPAREQAAREQAAAAQEGGAAPAEGGAAPPRLLVLPPEALEEAQAEALAELMGALAGHVDVLGQVLPGSELHVSSVARLLALARAHLGPADRVTRGLAAAASEALALRYGPGLEEAAQERLLAGALEALQAAQRRLFEQDEAEGAEEGQEGAEGAEQSRALEALFAEDRRLRAQARARARADAAATAAATAAAVGPAPVPGAVPRAGVRSAGALAAGLRRPPVAAGPGRARATGEALPGFVGTEGAAAGGGGGGVAEEAERELQRILAEGRGAAGGRGAAAAAKAPARAGPAAAVPSGVRRVRRAAPPGAQPVAAGEAGAPRAAPAAPAPAPAPGLEGLLDVFPGLSGAEEGPRGSAGPGQ</sequence>
<dbReference type="SMART" id="SM00317">
    <property type="entry name" value="SET"/>
    <property type="match status" value="1"/>
</dbReference>
<evidence type="ECO:0000259" key="2">
    <source>
        <dbReference type="PROSITE" id="PS50280"/>
    </source>
</evidence>
<feature type="compositionally biased region" description="Low complexity" evidence="1">
    <location>
        <begin position="1139"/>
        <end position="1183"/>
    </location>
</feature>
<comment type="caution">
    <text evidence="3">The sequence shown here is derived from an EMBL/GenBank/DDBJ whole genome shotgun (WGS) entry which is preliminary data.</text>
</comment>